<evidence type="ECO:0000313" key="3">
    <source>
        <dbReference type="Proteomes" id="UP000054538"/>
    </source>
</evidence>
<dbReference type="HOGENOM" id="CLU_177422_0_0_1"/>
<dbReference type="EMBL" id="KN825683">
    <property type="protein sequence ID" value="KIK82076.1"/>
    <property type="molecule type" value="Genomic_DNA"/>
</dbReference>
<keyword evidence="3" id="KW-1185">Reference proteome</keyword>
<name>A0A0D0DCV6_9AGAM</name>
<dbReference type="InParanoid" id="A0A0D0DCV6"/>
<reference evidence="3" key="2">
    <citation type="submission" date="2015-01" db="EMBL/GenBank/DDBJ databases">
        <title>Evolutionary Origins and Diversification of the Mycorrhizal Mutualists.</title>
        <authorList>
            <consortium name="DOE Joint Genome Institute"/>
            <consortium name="Mycorrhizal Genomics Consortium"/>
            <person name="Kohler A."/>
            <person name="Kuo A."/>
            <person name="Nagy L.G."/>
            <person name="Floudas D."/>
            <person name="Copeland A."/>
            <person name="Barry K.W."/>
            <person name="Cichocki N."/>
            <person name="Veneault-Fourrey C."/>
            <person name="LaButti K."/>
            <person name="Lindquist E.A."/>
            <person name="Lipzen A."/>
            <person name="Lundell T."/>
            <person name="Morin E."/>
            <person name="Murat C."/>
            <person name="Riley R."/>
            <person name="Ohm R."/>
            <person name="Sun H."/>
            <person name="Tunlid A."/>
            <person name="Henrissat B."/>
            <person name="Grigoriev I.V."/>
            <person name="Hibbett D.S."/>
            <person name="Martin F."/>
        </authorList>
    </citation>
    <scope>NUCLEOTIDE SEQUENCE [LARGE SCALE GENOMIC DNA]</scope>
    <source>
        <strain evidence="3">Ve08.2h10</strain>
    </source>
</reference>
<accession>A0A0D0DCV6</accession>
<evidence type="ECO:0000313" key="2">
    <source>
        <dbReference type="EMBL" id="KIK82076.1"/>
    </source>
</evidence>
<dbReference type="AlphaFoldDB" id="A0A0D0DCV6"/>
<feature type="compositionally biased region" description="Basic and acidic residues" evidence="1">
    <location>
        <begin position="49"/>
        <end position="63"/>
    </location>
</feature>
<organism evidence="2 3">
    <name type="scientific">Paxillus rubicundulus Ve08.2h10</name>
    <dbReference type="NCBI Taxonomy" id="930991"/>
    <lineage>
        <taxon>Eukaryota</taxon>
        <taxon>Fungi</taxon>
        <taxon>Dikarya</taxon>
        <taxon>Basidiomycota</taxon>
        <taxon>Agaricomycotina</taxon>
        <taxon>Agaricomycetes</taxon>
        <taxon>Agaricomycetidae</taxon>
        <taxon>Boletales</taxon>
        <taxon>Paxilineae</taxon>
        <taxon>Paxillaceae</taxon>
        <taxon>Paxillus</taxon>
    </lineage>
</organism>
<evidence type="ECO:0000256" key="1">
    <source>
        <dbReference type="SAM" id="MobiDB-lite"/>
    </source>
</evidence>
<dbReference type="Proteomes" id="UP000054538">
    <property type="component" value="Unassembled WGS sequence"/>
</dbReference>
<feature type="region of interest" description="Disordered" evidence="1">
    <location>
        <begin position="27"/>
        <end position="76"/>
    </location>
</feature>
<feature type="non-terminal residue" evidence="2">
    <location>
        <position position="1"/>
    </location>
</feature>
<reference evidence="2 3" key="1">
    <citation type="submission" date="2014-04" db="EMBL/GenBank/DDBJ databases">
        <authorList>
            <consortium name="DOE Joint Genome Institute"/>
            <person name="Kuo A."/>
            <person name="Kohler A."/>
            <person name="Jargeat P."/>
            <person name="Nagy L.G."/>
            <person name="Floudas D."/>
            <person name="Copeland A."/>
            <person name="Barry K.W."/>
            <person name="Cichocki N."/>
            <person name="Veneault-Fourrey C."/>
            <person name="LaButti K."/>
            <person name="Lindquist E.A."/>
            <person name="Lipzen A."/>
            <person name="Lundell T."/>
            <person name="Morin E."/>
            <person name="Murat C."/>
            <person name="Sun H."/>
            <person name="Tunlid A."/>
            <person name="Henrissat B."/>
            <person name="Grigoriev I.V."/>
            <person name="Hibbett D.S."/>
            <person name="Martin F."/>
            <person name="Nordberg H.P."/>
            <person name="Cantor M.N."/>
            <person name="Hua S.X."/>
        </authorList>
    </citation>
    <scope>NUCLEOTIDE SEQUENCE [LARGE SCALE GENOMIC DNA]</scope>
    <source>
        <strain evidence="2 3">Ve08.2h10</strain>
    </source>
</reference>
<dbReference type="OrthoDB" id="2661033at2759"/>
<gene>
    <name evidence="2" type="ORF">PAXRUDRAFT_154599</name>
</gene>
<sequence>RGIYHEELHLWEVENDLAKQEKRRIGWAKPKLGKLEAPAPKPVVESGDGDGRGEEDNGNDRNDNGNADSDGGDGEE</sequence>
<protein>
    <submittedName>
        <fullName evidence="2">Unplaced genomic scaffold scaffold_861, whole genome shotgun sequence</fullName>
    </submittedName>
</protein>
<proteinExistence type="predicted"/>